<evidence type="ECO:0000313" key="5">
    <source>
        <dbReference type="Proteomes" id="UP000601768"/>
    </source>
</evidence>
<organism evidence="4 5">
    <name type="scientific">Neptunicella marina</name>
    <dbReference type="NCBI Taxonomy" id="2125989"/>
    <lineage>
        <taxon>Bacteria</taxon>
        <taxon>Pseudomonadati</taxon>
        <taxon>Pseudomonadota</taxon>
        <taxon>Gammaproteobacteria</taxon>
        <taxon>Alteromonadales</taxon>
        <taxon>Alteromonadaceae</taxon>
        <taxon>Neptunicella</taxon>
    </lineage>
</organism>
<dbReference type="EMBL" id="JACNEP010000001">
    <property type="protein sequence ID" value="MBC3764361.1"/>
    <property type="molecule type" value="Genomic_DNA"/>
</dbReference>
<proteinExistence type="predicted"/>
<dbReference type="Gene3D" id="1.10.3210.10">
    <property type="entry name" value="Hypothetical protein af1432"/>
    <property type="match status" value="1"/>
</dbReference>
<feature type="domain" description="HD-GYP" evidence="3">
    <location>
        <begin position="319"/>
        <end position="516"/>
    </location>
</feature>
<dbReference type="SUPFAM" id="SSF109604">
    <property type="entry name" value="HD-domain/PDEase-like"/>
    <property type="match status" value="1"/>
</dbReference>
<dbReference type="SMART" id="SM00448">
    <property type="entry name" value="REC"/>
    <property type="match status" value="1"/>
</dbReference>
<dbReference type="InterPro" id="IPR052020">
    <property type="entry name" value="Cyclic_di-GMP/3'3'-cGAMP_PDE"/>
</dbReference>
<dbReference type="GO" id="GO:0000160">
    <property type="term" value="P:phosphorelay signal transduction system"/>
    <property type="evidence" value="ECO:0007669"/>
    <property type="project" value="InterPro"/>
</dbReference>
<accession>A0A8J6M2H2</accession>
<evidence type="ECO:0000259" key="3">
    <source>
        <dbReference type="PROSITE" id="PS51832"/>
    </source>
</evidence>
<dbReference type="GO" id="GO:0008081">
    <property type="term" value="F:phosphoric diester hydrolase activity"/>
    <property type="evidence" value="ECO:0007669"/>
    <property type="project" value="UniProtKB-ARBA"/>
</dbReference>
<evidence type="ECO:0000259" key="2">
    <source>
        <dbReference type="PROSITE" id="PS50110"/>
    </source>
</evidence>
<dbReference type="AlphaFoldDB" id="A0A8J6M2H2"/>
<dbReference type="PANTHER" id="PTHR45228">
    <property type="entry name" value="CYCLIC DI-GMP PHOSPHODIESTERASE TM_0186-RELATED"/>
    <property type="match status" value="1"/>
</dbReference>
<dbReference type="PROSITE" id="PS51832">
    <property type="entry name" value="HD_GYP"/>
    <property type="match status" value="1"/>
</dbReference>
<evidence type="ECO:0000313" key="4">
    <source>
        <dbReference type="EMBL" id="MBC3764361.1"/>
    </source>
</evidence>
<keyword evidence="5" id="KW-1185">Reference proteome</keyword>
<dbReference type="InterPro" id="IPR001789">
    <property type="entry name" value="Sig_transdc_resp-reg_receiver"/>
</dbReference>
<dbReference type="PROSITE" id="PS50110">
    <property type="entry name" value="RESPONSE_REGULATORY"/>
    <property type="match status" value="1"/>
</dbReference>
<feature type="modified residue" description="4-aspartylphosphate" evidence="1">
    <location>
        <position position="79"/>
    </location>
</feature>
<protein>
    <submittedName>
        <fullName evidence="4">DUF3369 domain-containing protein</fullName>
    </submittedName>
</protein>
<dbReference type="PANTHER" id="PTHR45228:SF9">
    <property type="entry name" value="3'3'-CGAMP-SPECIFIC PHOSPHODIESTERASE 2"/>
    <property type="match status" value="1"/>
</dbReference>
<reference evidence="4" key="2">
    <citation type="submission" date="2020-08" db="EMBL/GenBank/DDBJ databases">
        <authorList>
            <person name="Lai Q."/>
        </authorList>
    </citation>
    <scope>NUCLEOTIDE SEQUENCE</scope>
    <source>
        <strain evidence="4">S27-2</strain>
    </source>
</reference>
<dbReference type="Pfam" id="PF00072">
    <property type="entry name" value="Response_reg"/>
    <property type="match status" value="1"/>
</dbReference>
<gene>
    <name evidence="4" type="ORF">H8B19_00585</name>
</gene>
<feature type="domain" description="Response regulatory" evidence="2">
    <location>
        <begin position="24"/>
        <end position="148"/>
    </location>
</feature>
<dbReference type="InterPro" id="IPR021800">
    <property type="entry name" value="DUF3369"/>
</dbReference>
<dbReference type="Proteomes" id="UP000601768">
    <property type="component" value="Unassembled WGS sequence"/>
</dbReference>
<dbReference type="InterPro" id="IPR037522">
    <property type="entry name" value="HD_GYP_dom"/>
</dbReference>
<comment type="caution">
    <text evidence="4">The sequence shown here is derived from an EMBL/GenBank/DDBJ whole genome shotgun (WGS) entry which is preliminary data.</text>
</comment>
<dbReference type="SMART" id="SM00471">
    <property type="entry name" value="HDc"/>
    <property type="match status" value="1"/>
</dbReference>
<dbReference type="InterPro" id="IPR011006">
    <property type="entry name" value="CheY-like_superfamily"/>
</dbReference>
<dbReference type="CDD" id="cd00077">
    <property type="entry name" value="HDc"/>
    <property type="match status" value="1"/>
</dbReference>
<name>A0A8J6M2H2_9ALTE</name>
<keyword evidence="1" id="KW-0597">Phosphoprotein</keyword>
<dbReference type="Pfam" id="PF13487">
    <property type="entry name" value="HD_5"/>
    <property type="match status" value="1"/>
</dbReference>
<dbReference type="Pfam" id="PF11849">
    <property type="entry name" value="DUF3369"/>
    <property type="match status" value="1"/>
</dbReference>
<dbReference type="InterPro" id="IPR003607">
    <property type="entry name" value="HD/PDEase_dom"/>
</dbReference>
<evidence type="ECO:0000256" key="1">
    <source>
        <dbReference type="PROSITE-ProRule" id="PRU00169"/>
    </source>
</evidence>
<dbReference type="Gene3D" id="3.40.50.2300">
    <property type="match status" value="1"/>
</dbReference>
<dbReference type="RefSeq" id="WP_186504839.1">
    <property type="nucleotide sequence ID" value="NZ_JACNEP010000001.1"/>
</dbReference>
<sequence length="520" mass="58768">MSDDFLFAEETNDVEEFDGRNTWKILIVDDEPEIHTVTRLALSDFTFQERHLEFVSAYSGEEAKQAFRDHSDIAIVLLDVVMESDHAGLEVAKYIREDLKNNYTRIILRTGQPGQAPERDVIINYDINDYKSKTELTAQKLFTVIISTLRSYRDIVVIDESRQGLEKIIKSSANLFSLHSLEQFIEGIVQQLSSLLGGTEDAVYMTSAVAGPSPIDNIESGEYLVFSGSGEYSRYEGKKLAEVLSGPRLESCRKALSSKNIVYGDDHVVAFCKSKFERGALLYMSGLPRRLSDLDRSMIDIFAQNVQIAFDNVLLTKDIEDTQKEVIERLGQAIDDATFQQGNHIKRVILISEILGKSFGLSEDEVKTLRIAVPLHDIGKIAIPQSIINKPSKLSDDEAAMVKNHTKIGYNILKNSKRPVIKAAALIARDHHEHWDGQGYPRGLKGEEISVFSRITAIADVYDSLRSQRVYKESWSDAEAQRYMQQQRGKQFDPFLIDIFMQKIDDIEQIVVELADKSES</sequence>
<reference evidence="4" key="1">
    <citation type="journal article" date="2018" name="Int. J. Syst. Evol. Microbiol.">
        <title>Neptunicella marina gen. nov., sp. nov., isolated from surface seawater.</title>
        <authorList>
            <person name="Liu X."/>
            <person name="Lai Q."/>
            <person name="Du Y."/>
            <person name="Zhang X."/>
            <person name="Liu Z."/>
            <person name="Sun F."/>
            <person name="Shao Z."/>
        </authorList>
    </citation>
    <scope>NUCLEOTIDE SEQUENCE</scope>
    <source>
        <strain evidence="4">S27-2</strain>
    </source>
</reference>
<dbReference type="SUPFAM" id="SSF52172">
    <property type="entry name" value="CheY-like"/>
    <property type="match status" value="1"/>
</dbReference>